<name>A0ACD4NUB3_9HYPH</name>
<reference evidence="1" key="1">
    <citation type="submission" date="2022-11" db="EMBL/GenBank/DDBJ databases">
        <title>beta-Carotene-producing bacterium, Jeongeuplla avenae sp. nov., alleviates the salt stress of Arabidopsis seedlings.</title>
        <authorList>
            <person name="Jiang L."/>
            <person name="Lee J."/>
        </authorList>
    </citation>
    <scope>NUCLEOTIDE SEQUENCE</scope>
    <source>
        <strain evidence="1">DY_R2A_6</strain>
    </source>
</reference>
<gene>
    <name evidence="1" type="ORF">OXU80_09670</name>
</gene>
<evidence type="ECO:0000313" key="1">
    <source>
        <dbReference type="EMBL" id="WAJ30442.1"/>
    </source>
</evidence>
<accession>A0ACD4NUB3</accession>
<dbReference type="Proteomes" id="UP001163223">
    <property type="component" value="Chromosome"/>
</dbReference>
<dbReference type="EMBL" id="CP113520">
    <property type="protein sequence ID" value="WAJ30442.1"/>
    <property type="molecule type" value="Genomic_DNA"/>
</dbReference>
<sequence>MRLLKSLALASAASVVAIAGAAIAQDKQPLTIVSWGGAYSMSQQKAYSEPYTAKTGIKILNEDKSNEALAGVRSQVEAGQVTWDIVDMLQSDAQRACEEGLLQKINPDEWLAPAPDGTPASQDFIEGTLGECFIPQILYATLFAYDTRDFPNGGPQTIADIWDVQKFPGTRALENIPQKNLEWALIADGVPAEEVYTVLATEEGQDRAFKKLDELKPNIIWWTQGAQPPQLLADGEAAIATAYNGRIFSAQVDEKQPFKIMWDRQMFEVDGWTIPAGVKNEAGVKDYIFFATDTQRLADQSKYIAYAPARKSSIPLVGKHEATGEEMLPHMPTQEDNFKTAVRFDTDFWATYGDALEERWNAWVNS</sequence>
<organism evidence="1 2">
    <name type="scientific">Antarcticirhabdus aurantiaca</name>
    <dbReference type="NCBI Taxonomy" id="2606717"/>
    <lineage>
        <taxon>Bacteria</taxon>
        <taxon>Pseudomonadati</taxon>
        <taxon>Pseudomonadota</taxon>
        <taxon>Alphaproteobacteria</taxon>
        <taxon>Hyphomicrobiales</taxon>
        <taxon>Aurantimonadaceae</taxon>
        <taxon>Antarcticirhabdus</taxon>
    </lineage>
</organism>
<protein>
    <submittedName>
        <fullName evidence="1">ABC transporter substrate-binding protein</fullName>
    </submittedName>
</protein>
<evidence type="ECO:0000313" key="2">
    <source>
        <dbReference type="Proteomes" id="UP001163223"/>
    </source>
</evidence>
<proteinExistence type="predicted"/>
<keyword evidence="2" id="KW-1185">Reference proteome</keyword>